<dbReference type="Gene3D" id="3.40.50.150">
    <property type="entry name" value="Vaccinia Virus protein VP39"/>
    <property type="match status" value="1"/>
</dbReference>
<gene>
    <name evidence="2" type="ORF">STAFG_0041</name>
</gene>
<comment type="caution">
    <text evidence="2">The sequence shown here is derived from an EMBL/GenBank/DDBJ whole genome shotgun (WGS) entry which is preliminary data.</text>
</comment>
<name>S4MTP0_9ACTN</name>
<keyword evidence="2" id="KW-0808">Transferase</keyword>
<accession>S4MTP0</accession>
<dbReference type="EMBL" id="AOPY01000267">
    <property type="protein sequence ID" value="EPJ42903.1"/>
    <property type="molecule type" value="Genomic_DNA"/>
</dbReference>
<organism evidence="2 3">
    <name type="scientific">Streptomyces afghaniensis 772</name>
    <dbReference type="NCBI Taxonomy" id="1283301"/>
    <lineage>
        <taxon>Bacteria</taxon>
        <taxon>Bacillati</taxon>
        <taxon>Actinomycetota</taxon>
        <taxon>Actinomycetes</taxon>
        <taxon>Kitasatosporales</taxon>
        <taxon>Streptomycetaceae</taxon>
        <taxon>Streptomyces</taxon>
    </lineage>
</organism>
<dbReference type="PATRIC" id="fig|1283301.3.peg.39"/>
<keyword evidence="2" id="KW-0489">Methyltransferase</keyword>
<dbReference type="GO" id="GO:0032259">
    <property type="term" value="P:methylation"/>
    <property type="evidence" value="ECO:0007669"/>
    <property type="project" value="UniProtKB-KW"/>
</dbReference>
<dbReference type="AlphaFoldDB" id="S4MTP0"/>
<keyword evidence="3" id="KW-1185">Reference proteome</keyword>
<protein>
    <submittedName>
        <fullName evidence="2">Putative Trans-aconitate 2-methyltransferase</fullName>
    </submittedName>
</protein>
<feature type="region of interest" description="Disordered" evidence="1">
    <location>
        <begin position="29"/>
        <end position="58"/>
    </location>
</feature>
<evidence type="ECO:0000313" key="2">
    <source>
        <dbReference type="EMBL" id="EPJ42903.1"/>
    </source>
</evidence>
<reference evidence="2 3" key="1">
    <citation type="submission" date="2013-02" db="EMBL/GenBank/DDBJ databases">
        <title>Draft Genome Sequence of Streptomyces afghaniensis, Which Produces Compounds of the Julimycin B-Complex.</title>
        <authorList>
            <person name="Gruening B.A."/>
            <person name="Praeg A."/>
            <person name="Erxleben A."/>
            <person name="Guenther S."/>
            <person name="Fiedler H.-P."/>
            <person name="Goodfellow M."/>
            <person name="Mueller M."/>
        </authorList>
    </citation>
    <scope>NUCLEOTIDE SEQUENCE [LARGE SCALE GENOMIC DNA]</scope>
    <source>
        <strain evidence="2 3">772</strain>
    </source>
</reference>
<sequence>MTALLAARWPTARITGYDNSPEMLDKAHVEHEGPPRAAAVSTSPTPTPVRGRRASPAT</sequence>
<dbReference type="InterPro" id="IPR029063">
    <property type="entry name" value="SAM-dependent_MTases_sf"/>
</dbReference>
<dbReference type="HOGENOM" id="CLU_2977134_0_0_11"/>
<dbReference type="Proteomes" id="UP000015001">
    <property type="component" value="Unassembled WGS sequence"/>
</dbReference>
<evidence type="ECO:0000313" key="3">
    <source>
        <dbReference type="Proteomes" id="UP000015001"/>
    </source>
</evidence>
<evidence type="ECO:0000256" key="1">
    <source>
        <dbReference type="SAM" id="MobiDB-lite"/>
    </source>
</evidence>
<proteinExistence type="predicted"/>
<dbReference type="GO" id="GO:0008168">
    <property type="term" value="F:methyltransferase activity"/>
    <property type="evidence" value="ECO:0007669"/>
    <property type="project" value="UniProtKB-KW"/>
</dbReference>